<feature type="region of interest" description="Disordered" evidence="1">
    <location>
        <begin position="38"/>
        <end position="62"/>
    </location>
</feature>
<feature type="compositionally biased region" description="Acidic residues" evidence="1">
    <location>
        <begin position="373"/>
        <end position="386"/>
    </location>
</feature>
<dbReference type="Proteomes" id="UP001221142">
    <property type="component" value="Unassembled WGS sequence"/>
</dbReference>
<evidence type="ECO:0008006" key="4">
    <source>
        <dbReference type="Google" id="ProtNLM"/>
    </source>
</evidence>
<proteinExistence type="predicted"/>
<dbReference type="Gene3D" id="2.60.120.620">
    <property type="entry name" value="q2cbj1_9rhob like domain"/>
    <property type="match status" value="1"/>
</dbReference>
<feature type="region of interest" description="Disordered" evidence="1">
    <location>
        <begin position="371"/>
        <end position="390"/>
    </location>
</feature>
<evidence type="ECO:0000313" key="3">
    <source>
        <dbReference type="Proteomes" id="UP001221142"/>
    </source>
</evidence>
<dbReference type="PANTHER" id="PTHR33099:SF7">
    <property type="entry name" value="MYND-TYPE DOMAIN-CONTAINING PROTEIN"/>
    <property type="match status" value="1"/>
</dbReference>
<accession>A0AAD7FNQ3</accession>
<dbReference type="EMBL" id="JARKIF010000007">
    <property type="protein sequence ID" value="KAJ7634789.1"/>
    <property type="molecule type" value="Genomic_DNA"/>
</dbReference>
<evidence type="ECO:0000256" key="1">
    <source>
        <dbReference type="SAM" id="MobiDB-lite"/>
    </source>
</evidence>
<feature type="compositionally biased region" description="Acidic residues" evidence="1">
    <location>
        <begin position="42"/>
        <end position="60"/>
    </location>
</feature>
<organism evidence="2 3">
    <name type="scientific">Roridomyces roridus</name>
    <dbReference type="NCBI Taxonomy" id="1738132"/>
    <lineage>
        <taxon>Eukaryota</taxon>
        <taxon>Fungi</taxon>
        <taxon>Dikarya</taxon>
        <taxon>Basidiomycota</taxon>
        <taxon>Agaricomycotina</taxon>
        <taxon>Agaricomycetes</taxon>
        <taxon>Agaricomycetidae</taxon>
        <taxon>Agaricales</taxon>
        <taxon>Marasmiineae</taxon>
        <taxon>Mycenaceae</taxon>
        <taxon>Roridomyces</taxon>
    </lineage>
</organism>
<evidence type="ECO:0000313" key="2">
    <source>
        <dbReference type="EMBL" id="KAJ7634789.1"/>
    </source>
</evidence>
<name>A0AAD7FNQ3_9AGAR</name>
<comment type="caution">
    <text evidence="2">The sequence shown here is derived from an EMBL/GenBank/DDBJ whole genome shotgun (WGS) entry which is preliminary data.</text>
</comment>
<dbReference type="AlphaFoldDB" id="A0AAD7FNQ3"/>
<keyword evidence="3" id="KW-1185">Reference proteome</keyword>
<reference evidence="2" key="1">
    <citation type="submission" date="2023-03" db="EMBL/GenBank/DDBJ databases">
        <title>Massive genome expansion in bonnet fungi (Mycena s.s.) driven by repeated elements and novel gene families across ecological guilds.</title>
        <authorList>
            <consortium name="Lawrence Berkeley National Laboratory"/>
            <person name="Harder C.B."/>
            <person name="Miyauchi S."/>
            <person name="Viragh M."/>
            <person name="Kuo A."/>
            <person name="Thoen E."/>
            <person name="Andreopoulos B."/>
            <person name="Lu D."/>
            <person name="Skrede I."/>
            <person name="Drula E."/>
            <person name="Henrissat B."/>
            <person name="Morin E."/>
            <person name="Kohler A."/>
            <person name="Barry K."/>
            <person name="LaButti K."/>
            <person name="Morin E."/>
            <person name="Salamov A."/>
            <person name="Lipzen A."/>
            <person name="Mereny Z."/>
            <person name="Hegedus B."/>
            <person name="Baldrian P."/>
            <person name="Stursova M."/>
            <person name="Weitz H."/>
            <person name="Taylor A."/>
            <person name="Grigoriev I.V."/>
            <person name="Nagy L.G."/>
            <person name="Martin F."/>
            <person name="Kauserud H."/>
        </authorList>
    </citation>
    <scope>NUCLEOTIDE SEQUENCE</scope>
    <source>
        <strain evidence="2">9284</strain>
    </source>
</reference>
<protein>
    <recommendedName>
        <fullName evidence="4">Fe2OG dioxygenase domain-containing protein</fullName>
    </recommendedName>
</protein>
<gene>
    <name evidence="2" type="ORF">FB45DRAFT_1056773</name>
</gene>
<dbReference type="PANTHER" id="PTHR33099">
    <property type="entry name" value="FE2OG DIOXYGENASE DOMAIN-CONTAINING PROTEIN"/>
    <property type="match status" value="1"/>
</dbReference>
<sequence>MASLRTAIELKEAIDSAAQHLSPIGICLSKVTDWKAEHGNWNDEDEDDDDVEDEEDEDEVTGIKKKKETGTKVMENIYDLHEKSDLTMDAGTIKEFSSTLKITRAGYEYEGDIVAQDGDHVAGRLREWYQAGTISGYGDVKAQETKIDPEVRNAREIPASEVSISPDLLSKVEELWSASFFPTKVRAEVYKIHLYGPGGMFRAHRDTPETDLVGTFLLGLGDTCTVAGDSSWNPQGALKVKSSPTEWKRFTAEPGSWVAFYPDVEHSVLEIESGYRAVIAFKIFRQLSDVPEVPADVVLRNKLKAELLNGFDAVLYAAAGETGDAKLLPVLVRFNAEHWEDDFSNFCNAKVYPLTEMHISALTKHLKDKVDQNDDIAEEEDEEDEEEKKPKSLFVDLKGTDAEWIHNHSETIPFYSPNFDATTVVWSQKTESAVEYTGNEAIPDREDSIYLSYAVVVVPKRGTKRAGAEVEE</sequence>